<organism evidence="3 4">
    <name type="scientific">Escallonia herrerae</name>
    <dbReference type="NCBI Taxonomy" id="1293975"/>
    <lineage>
        <taxon>Eukaryota</taxon>
        <taxon>Viridiplantae</taxon>
        <taxon>Streptophyta</taxon>
        <taxon>Embryophyta</taxon>
        <taxon>Tracheophyta</taxon>
        <taxon>Spermatophyta</taxon>
        <taxon>Magnoliopsida</taxon>
        <taxon>eudicotyledons</taxon>
        <taxon>Gunneridae</taxon>
        <taxon>Pentapetalae</taxon>
        <taxon>asterids</taxon>
        <taxon>campanulids</taxon>
        <taxon>Escalloniales</taxon>
        <taxon>Escalloniaceae</taxon>
        <taxon>Escallonia</taxon>
    </lineage>
</organism>
<dbReference type="PANTHER" id="PTHR33143:SF4">
    <property type="entry name" value="VQ DOMAIN-CONTAINING PROTEIN"/>
    <property type="match status" value="1"/>
</dbReference>
<dbReference type="AlphaFoldDB" id="A0AA88W770"/>
<feature type="region of interest" description="Disordered" evidence="1">
    <location>
        <begin position="93"/>
        <end position="152"/>
    </location>
</feature>
<dbReference type="InterPro" id="IPR008889">
    <property type="entry name" value="VQ"/>
</dbReference>
<feature type="domain" description="VQ" evidence="2">
    <location>
        <begin position="70"/>
        <end position="92"/>
    </location>
</feature>
<accession>A0AA88W770</accession>
<feature type="region of interest" description="Disordered" evidence="1">
    <location>
        <begin position="32"/>
        <end position="65"/>
    </location>
</feature>
<evidence type="ECO:0000259" key="2">
    <source>
        <dbReference type="Pfam" id="PF05678"/>
    </source>
</evidence>
<dbReference type="Pfam" id="PF05678">
    <property type="entry name" value="VQ"/>
    <property type="match status" value="1"/>
</dbReference>
<name>A0AA88W770_9ASTE</name>
<keyword evidence="4" id="KW-1185">Reference proteome</keyword>
<gene>
    <name evidence="3" type="ORF">RJ639_045507</name>
</gene>
<dbReference type="InterPro" id="IPR039607">
    <property type="entry name" value="VQ_8/17/18/20/21/25"/>
</dbReference>
<feature type="compositionally biased region" description="Polar residues" evidence="1">
    <location>
        <begin position="133"/>
        <end position="152"/>
    </location>
</feature>
<dbReference type="Proteomes" id="UP001188597">
    <property type="component" value="Unassembled WGS sequence"/>
</dbReference>
<evidence type="ECO:0000313" key="4">
    <source>
        <dbReference type="Proteomes" id="UP001188597"/>
    </source>
</evidence>
<dbReference type="GO" id="GO:0005634">
    <property type="term" value="C:nucleus"/>
    <property type="evidence" value="ECO:0007669"/>
    <property type="project" value="TreeGrafter"/>
</dbReference>
<reference evidence="3" key="1">
    <citation type="submission" date="2022-12" db="EMBL/GenBank/DDBJ databases">
        <title>Draft genome assemblies for two species of Escallonia (Escalloniales).</title>
        <authorList>
            <person name="Chanderbali A."/>
            <person name="Dervinis C."/>
            <person name="Anghel I."/>
            <person name="Soltis D."/>
            <person name="Soltis P."/>
            <person name="Zapata F."/>
        </authorList>
    </citation>
    <scope>NUCLEOTIDE SEQUENCE</scope>
    <source>
        <strain evidence="3">UCBG64.0493</strain>
        <tissue evidence="3">Leaf</tissue>
    </source>
</reference>
<sequence length="218" mass="24177">MSPSCPTPFQPKRETNVFCCPSSLKISKDSHFIKKAPPSTPPPSSSSSSLSCMATLGPRPQQRRPVIIYTHSPKTIHTHPRDFMALVQKLTGYTRPDEDHRPKPKLKPGNDASEDETNRNANPKPIISDDNESTSVVTDENGSSTTATVGDGQVNSCFAPPPIFDPPNPCFNIPLFAPDFVPFYNYNYSYNDSLFFMLNMRSSISSSPLEAMKEFPEF</sequence>
<protein>
    <recommendedName>
        <fullName evidence="2">VQ domain-containing protein</fullName>
    </recommendedName>
</protein>
<evidence type="ECO:0000313" key="3">
    <source>
        <dbReference type="EMBL" id="KAK3021123.1"/>
    </source>
</evidence>
<evidence type="ECO:0000256" key="1">
    <source>
        <dbReference type="SAM" id="MobiDB-lite"/>
    </source>
</evidence>
<comment type="caution">
    <text evidence="3">The sequence shown here is derived from an EMBL/GenBank/DDBJ whole genome shotgun (WGS) entry which is preliminary data.</text>
</comment>
<dbReference type="EMBL" id="JAVXUP010000778">
    <property type="protein sequence ID" value="KAK3021123.1"/>
    <property type="molecule type" value="Genomic_DNA"/>
</dbReference>
<proteinExistence type="predicted"/>
<dbReference type="PANTHER" id="PTHR33143">
    <property type="entry name" value="F16F4.1 PROTEIN-RELATED"/>
    <property type="match status" value="1"/>
</dbReference>